<accession>A0A5B7EXE9</accession>
<evidence type="ECO:0000313" key="2">
    <source>
        <dbReference type="Proteomes" id="UP000324222"/>
    </source>
</evidence>
<gene>
    <name evidence="1" type="ORF">E2C01_031342</name>
</gene>
<reference evidence="1 2" key="1">
    <citation type="submission" date="2019-05" db="EMBL/GenBank/DDBJ databases">
        <title>Another draft genome of Portunus trituberculatus and its Hox gene families provides insights of decapod evolution.</title>
        <authorList>
            <person name="Jeong J.-H."/>
            <person name="Song I."/>
            <person name="Kim S."/>
            <person name="Choi T."/>
            <person name="Kim D."/>
            <person name="Ryu S."/>
            <person name="Kim W."/>
        </authorList>
    </citation>
    <scope>NUCLEOTIDE SEQUENCE [LARGE SCALE GENOMIC DNA]</scope>
    <source>
        <tissue evidence="1">Muscle</tissue>
    </source>
</reference>
<keyword evidence="2" id="KW-1185">Reference proteome</keyword>
<sequence>MLDVLLFLSWQGKPRAQRQKTQFYRVKTDNYCSKLRCIISFSYPLFFVNYPHLESSLIN</sequence>
<comment type="caution">
    <text evidence="1">The sequence shown here is derived from an EMBL/GenBank/DDBJ whole genome shotgun (WGS) entry which is preliminary data.</text>
</comment>
<dbReference type="Proteomes" id="UP000324222">
    <property type="component" value="Unassembled WGS sequence"/>
</dbReference>
<organism evidence="1 2">
    <name type="scientific">Portunus trituberculatus</name>
    <name type="common">Swimming crab</name>
    <name type="synonym">Neptunus trituberculatus</name>
    <dbReference type="NCBI Taxonomy" id="210409"/>
    <lineage>
        <taxon>Eukaryota</taxon>
        <taxon>Metazoa</taxon>
        <taxon>Ecdysozoa</taxon>
        <taxon>Arthropoda</taxon>
        <taxon>Crustacea</taxon>
        <taxon>Multicrustacea</taxon>
        <taxon>Malacostraca</taxon>
        <taxon>Eumalacostraca</taxon>
        <taxon>Eucarida</taxon>
        <taxon>Decapoda</taxon>
        <taxon>Pleocyemata</taxon>
        <taxon>Brachyura</taxon>
        <taxon>Eubrachyura</taxon>
        <taxon>Portunoidea</taxon>
        <taxon>Portunidae</taxon>
        <taxon>Portuninae</taxon>
        <taxon>Portunus</taxon>
    </lineage>
</organism>
<protein>
    <submittedName>
        <fullName evidence="1">Uncharacterized protein</fullName>
    </submittedName>
</protein>
<dbReference type="AlphaFoldDB" id="A0A5B7EXE9"/>
<proteinExistence type="predicted"/>
<evidence type="ECO:0000313" key="1">
    <source>
        <dbReference type="EMBL" id="MPC37847.1"/>
    </source>
</evidence>
<dbReference type="EMBL" id="VSRR010003904">
    <property type="protein sequence ID" value="MPC37847.1"/>
    <property type="molecule type" value="Genomic_DNA"/>
</dbReference>
<name>A0A5B7EXE9_PORTR</name>